<gene>
    <name evidence="6" type="ORF">K458DRAFT_427282</name>
</gene>
<feature type="transmembrane region" description="Helical" evidence="5">
    <location>
        <begin position="146"/>
        <end position="172"/>
    </location>
</feature>
<feature type="transmembrane region" description="Helical" evidence="5">
    <location>
        <begin position="275"/>
        <end position="301"/>
    </location>
</feature>
<organism evidence="6 7">
    <name type="scientific">Lentithecium fluviatile CBS 122367</name>
    <dbReference type="NCBI Taxonomy" id="1168545"/>
    <lineage>
        <taxon>Eukaryota</taxon>
        <taxon>Fungi</taxon>
        <taxon>Dikarya</taxon>
        <taxon>Ascomycota</taxon>
        <taxon>Pezizomycotina</taxon>
        <taxon>Dothideomycetes</taxon>
        <taxon>Pleosporomycetidae</taxon>
        <taxon>Pleosporales</taxon>
        <taxon>Massarineae</taxon>
        <taxon>Lentitheciaceae</taxon>
        <taxon>Lentithecium</taxon>
    </lineage>
</organism>
<dbReference type="Pfam" id="PF04479">
    <property type="entry name" value="RTA1"/>
    <property type="match status" value="1"/>
</dbReference>
<dbReference type="EMBL" id="MU005572">
    <property type="protein sequence ID" value="KAF2689013.1"/>
    <property type="molecule type" value="Genomic_DNA"/>
</dbReference>
<comment type="subcellular location">
    <subcellularLocation>
        <location evidence="1">Membrane</location>
        <topology evidence="1">Multi-pass membrane protein</topology>
    </subcellularLocation>
</comment>
<feature type="transmembrane region" description="Helical" evidence="5">
    <location>
        <begin position="67"/>
        <end position="88"/>
    </location>
</feature>
<dbReference type="AlphaFoldDB" id="A0A6G1JFU9"/>
<keyword evidence="2 5" id="KW-0812">Transmembrane</keyword>
<protein>
    <submittedName>
        <fullName evidence="6">RTA1-domain-containing protein</fullName>
    </submittedName>
</protein>
<feature type="transmembrane region" description="Helical" evidence="5">
    <location>
        <begin position="100"/>
        <end position="126"/>
    </location>
</feature>
<dbReference type="OrthoDB" id="3358017at2759"/>
<name>A0A6G1JFU9_9PLEO</name>
<dbReference type="PANTHER" id="PTHR31465">
    <property type="entry name" value="PROTEIN RTA1-RELATED"/>
    <property type="match status" value="1"/>
</dbReference>
<evidence type="ECO:0000256" key="3">
    <source>
        <dbReference type="ARBA" id="ARBA00022989"/>
    </source>
</evidence>
<evidence type="ECO:0000256" key="1">
    <source>
        <dbReference type="ARBA" id="ARBA00004141"/>
    </source>
</evidence>
<accession>A0A6G1JFU9</accession>
<evidence type="ECO:0000256" key="5">
    <source>
        <dbReference type="SAM" id="Phobius"/>
    </source>
</evidence>
<evidence type="ECO:0000256" key="2">
    <source>
        <dbReference type="ARBA" id="ARBA00022692"/>
    </source>
</evidence>
<feature type="transmembrane region" description="Helical" evidence="5">
    <location>
        <begin position="192"/>
        <end position="216"/>
    </location>
</feature>
<reference evidence="6" key="1">
    <citation type="journal article" date="2020" name="Stud. Mycol.">
        <title>101 Dothideomycetes genomes: a test case for predicting lifestyles and emergence of pathogens.</title>
        <authorList>
            <person name="Haridas S."/>
            <person name="Albert R."/>
            <person name="Binder M."/>
            <person name="Bloem J."/>
            <person name="Labutti K."/>
            <person name="Salamov A."/>
            <person name="Andreopoulos B."/>
            <person name="Baker S."/>
            <person name="Barry K."/>
            <person name="Bills G."/>
            <person name="Bluhm B."/>
            <person name="Cannon C."/>
            <person name="Castanera R."/>
            <person name="Culley D."/>
            <person name="Daum C."/>
            <person name="Ezra D."/>
            <person name="Gonzalez J."/>
            <person name="Henrissat B."/>
            <person name="Kuo A."/>
            <person name="Liang C."/>
            <person name="Lipzen A."/>
            <person name="Lutzoni F."/>
            <person name="Magnuson J."/>
            <person name="Mondo S."/>
            <person name="Nolan M."/>
            <person name="Ohm R."/>
            <person name="Pangilinan J."/>
            <person name="Park H.-J."/>
            <person name="Ramirez L."/>
            <person name="Alfaro M."/>
            <person name="Sun H."/>
            <person name="Tritt A."/>
            <person name="Yoshinaga Y."/>
            <person name="Zwiers L.-H."/>
            <person name="Turgeon B."/>
            <person name="Goodwin S."/>
            <person name="Spatafora J."/>
            <person name="Crous P."/>
            <person name="Grigoriev I."/>
        </authorList>
    </citation>
    <scope>NUCLEOTIDE SEQUENCE</scope>
    <source>
        <strain evidence="6">CBS 122367</strain>
    </source>
</reference>
<evidence type="ECO:0000313" key="7">
    <source>
        <dbReference type="Proteomes" id="UP000799291"/>
    </source>
</evidence>
<keyword evidence="7" id="KW-1185">Reference proteome</keyword>
<dbReference type="InterPro" id="IPR007568">
    <property type="entry name" value="RTA1"/>
</dbReference>
<dbReference type="Proteomes" id="UP000799291">
    <property type="component" value="Unassembled WGS sequence"/>
</dbReference>
<evidence type="ECO:0000256" key="4">
    <source>
        <dbReference type="ARBA" id="ARBA00023136"/>
    </source>
</evidence>
<dbReference type="GO" id="GO:0016020">
    <property type="term" value="C:membrane"/>
    <property type="evidence" value="ECO:0007669"/>
    <property type="project" value="UniProtKB-SubCell"/>
</dbReference>
<evidence type="ECO:0000313" key="6">
    <source>
        <dbReference type="EMBL" id="KAF2689013.1"/>
    </source>
</evidence>
<dbReference type="PANTHER" id="PTHR31465:SF28">
    <property type="entry name" value="DOMAIN PROTEIN, PUTATIVE-RELATED"/>
    <property type="match status" value="1"/>
</dbReference>
<sequence>MATIFPKLAEGDIQRSAYQIRSQRHNYHYGDSPYIYEPTLWLVAVATVVFSLVTGAHIWFFVRGRTWFFWAMLVGALMEVAGFISRTISSSDWSNVYAFLGQYLALVLAPSFVAAACYVVFGRIVWWVTPTERRNFRTLWCPPRYVSLFFIAFDIGSFCIQFMGASAAASAVTDDKLSEEERREKSERGRSIMRVGLVLQLLCFMLFAVIGTRFIIISRRWAGTPPRYGRPYVRWERLNWAVNAAATLILIRTVYRMFEFSKVDGASNYVLANEWLFWVLEGLPMLIALILLVVFHPHFYLPEEMRSFRLDRRRLINMEKSSPPSYNLSERTEVRGNLV</sequence>
<feature type="transmembrane region" description="Helical" evidence="5">
    <location>
        <begin position="237"/>
        <end position="255"/>
    </location>
</feature>
<feature type="transmembrane region" description="Helical" evidence="5">
    <location>
        <begin position="40"/>
        <end position="60"/>
    </location>
</feature>
<keyword evidence="4 5" id="KW-0472">Membrane</keyword>
<proteinExistence type="predicted"/>
<keyword evidence="3 5" id="KW-1133">Transmembrane helix</keyword>